<gene>
    <name evidence="2" type="ORF">GCM10023195_39420</name>
</gene>
<dbReference type="Proteomes" id="UP001500212">
    <property type="component" value="Unassembled WGS sequence"/>
</dbReference>
<comment type="caution">
    <text evidence="2">The sequence shown here is derived from an EMBL/GenBank/DDBJ whole genome shotgun (WGS) entry which is preliminary data.</text>
</comment>
<feature type="chain" id="PRO_5047280275" description="DUF2690 domain-containing protein" evidence="1">
    <location>
        <begin position="33"/>
        <end position="171"/>
    </location>
</feature>
<dbReference type="EMBL" id="BAABHJ010000008">
    <property type="protein sequence ID" value="GAA4609709.1"/>
    <property type="molecule type" value="Genomic_DNA"/>
</dbReference>
<reference evidence="3" key="1">
    <citation type="journal article" date="2019" name="Int. J. Syst. Evol. Microbiol.">
        <title>The Global Catalogue of Microorganisms (GCM) 10K type strain sequencing project: providing services to taxonomists for standard genome sequencing and annotation.</title>
        <authorList>
            <consortium name="The Broad Institute Genomics Platform"/>
            <consortium name="The Broad Institute Genome Sequencing Center for Infectious Disease"/>
            <person name="Wu L."/>
            <person name="Ma J."/>
        </authorList>
    </citation>
    <scope>NUCLEOTIDE SEQUENCE [LARGE SCALE GENOMIC DNA]</scope>
    <source>
        <strain evidence="3">JCM 17938</strain>
    </source>
</reference>
<feature type="signal peptide" evidence="1">
    <location>
        <begin position="1"/>
        <end position="32"/>
    </location>
</feature>
<proteinExistence type="predicted"/>
<keyword evidence="1" id="KW-0732">Signal</keyword>
<evidence type="ECO:0008006" key="4">
    <source>
        <dbReference type="Google" id="ProtNLM"/>
    </source>
</evidence>
<sequence length="171" mass="18304">MKSTFTRRTTGLLAATAIAGGAAMTTTLGASAQARDTATAIGSSSDRAACTEAHGKLQPRLAASYKITGGDEDVHGVPGGTLQVLVSDRCRTIWVKTVKLKKYATRPETTVAKISFIDAPHHRLTKRVEKTTRNSVETPAAHNPSTRSGVFHVEGGFVGPYQFDSVHTYRY</sequence>
<organism evidence="2 3">
    <name type="scientific">Actinoallomurus liliacearum</name>
    <dbReference type="NCBI Taxonomy" id="1080073"/>
    <lineage>
        <taxon>Bacteria</taxon>
        <taxon>Bacillati</taxon>
        <taxon>Actinomycetota</taxon>
        <taxon>Actinomycetes</taxon>
        <taxon>Streptosporangiales</taxon>
        <taxon>Thermomonosporaceae</taxon>
        <taxon>Actinoallomurus</taxon>
    </lineage>
</organism>
<dbReference type="RefSeq" id="WP_345355880.1">
    <property type="nucleotide sequence ID" value="NZ_BAABHJ010000008.1"/>
</dbReference>
<protein>
    <recommendedName>
        <fullName evidence="4">DUF2690 domain-containing protein</fullName>
    </recommendedName>
</protein>
<accession>A0ABP8TN22</accession>
<evidence type="ECO:0000256" key="1">
    <source>
        <dbReference type="SAM" id="SignalP"/>
    </source>
</evidence>
<evidence type="ECO:0000313" key="2">
    <source>
        <dbReference type="EMBL" id="GAA4609709.1"/>
    </source>
</evidence>
<keyword evidence="3" id="KW-1185">Reference proteome</keyword>
<name>A0ABP8TN22_9ACTN</name>
<evidence type="ECO:0000313" key="3">
    <source>
        <dbReference type="Proteomes" id="UP001500212"/>
    </source>
</evidence>